<organism evidence="1 2">
    <name type="scientific">Nitrosospira multiformis</name>
    <dbReference type="NCBI Taxonomy" id="1231"/>
    <lineage>
        <taxon>Bacteria</taxon>
        <taxon>Pseudomonadati</taxon>
        <taxon>Pseudomonadota</taxon>
        <taxon>Betaproteobacteria</taxon>
        <taxon>Nitrosomonadales</taxon>
        <taxon>Nitrosomonadaceae</taxon>
        <taxon>Nitrosospira</taxon>
    </lineage>
</organism>
<gene>
    <name evidence="1" type="ORF">SAMN05216417_11544</name>
</gene>
<reference evidence="1 2" key="1">
    <citation type="submission" date="2016-10" db="EMBL/GenBank/DDBJ databases">
        <authorList>
            <person name="de Groot N.N."/>
        </authorList>
    </citation>
    <scope>NUCLEOTIDE SEQUENCE [LARGE SCALE GENOMIC DNA]</scope>
    <source>
        <strain evidence="1 2">Nl14</strain>
    </source>
</reference>
<accession>A0A1I7I766</accession>
<proteinExistence type="predicted"/>
<evidence type="ECO:0000313" key="2">
    <source>
        <dbReference type="Proteomes" id="UP000182649"/>
    </source>
</evidence>
<sequence length="61" mass="7258">MQDLLKKIKRKLNYVSNIARLKIETDYLYGHRGSVRLYGPDKTRRDMIRFYSVLGLVAINR</sequence>
<name>A0A1I7I766_9PROT</name>
<dbReference type="EMBL" id="FPBZ01000015">
    <property type="protein sequence ID" value="SFU68807.1"/>
    <property type="molecule type" value="Genomic_DNA"/>
</dbReference>
<protein>
    <submittedName>
        <fullName evidence="1">Uncharacterized protein</fullName>
    </submittedName>
</protein>
<evidence type="ECO:0000313" key="1">
    <source>
        <dbReference type="EMBL" id="SFU68807.1"/>
    </source>
</evidence>
<dbReference type="AlphaFoldDB" id="A0A1I7I766"/>
<dbReference type="Proteomes" id="UP000182649">
    <property type="component" value="Unassembled WGS sequence"/>
</dbReference>